<dbReference type="SUPFAM" id="SSF55811">
    <property type="entry name" value="Nudix"/>
    <property type="match status" value="1"/>
</dbReference>
<dbReference type="RefSeq" id="WP_076429659.1">
    <property type="nucleotide sequence ID" value="NZ_FTNO01000001.1"/>
</dbReference>
<dbReference type="PRINTS" id="PR00502">
    <property type="entry name" value="NUDIXFAMILY"/>
</dbReference>
<dbReference type="PANTHER" id="PTHR43046">
    <property type="entry name" value="GDP-MANNOSE MANNOSYL HYDROLASE"/>
    <property type="match status" value="1"/>
</dbReference>
<dbReference type="InterPro" id="IPR020476">
    <property type="entry name" value="Nudix_hydrolase"/>
</dbReference>
<dbReference type="PROSITE" id="PS00893">
    <property type="entry name" value="NUDIX_BOX"/>
    <property type="match status" value="1"/>
</dbReference>
<dbReference type="Gene3D" id="3.90.79.10">
    <property type="entry name" value="Nucleoside Triphosphate Pyrophosphohydrolase"/>
    <property type="match status" value="1"/>
</dbReference>
<accession>A0A1N6YUB1</accession>
<comment type="cofactor">
    <cofactor evidence="1">
        <name>Mg(2+)</name>
        <dbReference type="ChEBI" id="CHEBI:18420"/>
    </cofactor>
</comment>
<dbReference type="OrthoDB" id="346422at2157"/>
<dbReference type="InterPro" id="IPR015797">
    <property type="entry name" value="NUDIX_hydrolase-like_dom_sf"/>
</dbReference>
<dbReference type="AlphaFoldDB" id="A0A1N6YUB1"/>
<dbReference type="CDD" id="cd02883">
    <property type="entry name" value="NUDIX_Hydrolase"/>
    <property type="match status" value="1"/>
</dbReference>
<evidence type="ECO:0000313" key="5">
    <source>
        <dbReference type="Proteomes" id="UP000186914"/>
    </source>
</evidence>
<dbReference type="PROSITE" id="PS51462">
    <property type="entry name" value="NUDIX"/>
    <property type="match status" value="1"/>
</dbReference>
<name>A0A1N6YUB1_9EURY</name>
<proteinExistence type="predicted"/>
<reference evidence="5" key="1">
    <citation type="submission" date="2017-01" db="EMBL/GenBank/DDBJ databases">
        <authorList>
            <person name="Varghese N."/>
            <person name="Submissions S."/>
        </authorList>
    </citation>
    <scope>NUCLEOTIDE SEQUENCE [LARGE SCALE GENOMIC DNA]</scope>
    <source>
        <strain evidence="5">CGMCC 1.7737</strain>
    </source>
</reference>
<evidence type="ECO:0000259" key="3">
    <source>
        <dbReference type="PROSITE" id="PS51462"/>
    </source>
</evidence>
<dbReference type="Pfam" id="PF00293">
    <property type="entry name" value="NUDIX"/>
    <property type="match status" value="1"/>
</dbReference>
<evidence type="ECO:0000256" key="2">
    <source>
        <dbReference type="ARBA" id="ARBA00022801"/>
    </source>
</evidence>
<evidence type="ECO:0000313" key="4">
    <source>
        <dbReference type="EMBL" id="SIR18166.1"/>
    </source>
</evidence>
<sequence>MTLDDLWFLATEAEQRAEQAYHGLTDAHTQFLEFSRTYDVSRRRFRTLARRVSESGAPYGAHTAVYRPSGELLLVWHEGVDMWVLPGGGVRDGESFRETAERELGEEAGIEAEYEGLGIATRTAIQCGEYSTWGVLPVFEAKAETTALMVNDPDGEITDAKWFAELPENTRDREQLCAWRDDRF</sequence>
<dbReference type="InterPro" id="IPR000086">
    <property type="entry name" value="NUDIX_hydrolase_dom"/>
</dbReference>
<evidence type="ECO:0000256" key="1">
    <source>
        <dbReference type="ARBA" id="ARBA00001946"/>
    </source>
</evidence>
<keyword evidence="2" id="KW-0378">Hydrolase</keyword>
<dbReference type="PANTHER" id="PTHR43046:SF14">
    <property type="entry name" value="MUTT_NUDIX FAMILY PROTEIN"/>
    <property type="match status" value="1"/>
</dbReference>
<gene>
    <name evidence="4" type="ORF">SAMN05421858_1720</name>
</gene>
<dbReference type="GO" id="GO:0016787">
    <property type="term" value="F:hydrolase activity"/>
    <property type="evidence" value="ECO:0007669"/>
    <property type="project" value="UniProtKB-KW"/>
</dbReference>
<protein>
    <submittedName>
        <fullName evidence="4">8-oxo-dGTP diphosphatase</fullName>
    </submittedName>
</protein>
<dbReference type="EMBL" id="FTNO01000001">
    <property type="protein sequence ID" value="SIR18166.1"/>
    <property type="molecule type" value="Genomic_DNA"/>
</dbReference>
<keyword evidence="5" id="KW-1185">Reference proteome</keyword>
<organism evidence="4 5">
    <name type="scientific">Haladaptatus litoreus</name>
    <dbReference type="NCBI Taxonomy" id="553468"/>
    <lineage>
        <taxon>Archaea</taxon>
        <taxon>Methanobacteriati</taxon>
        <taxon>Methanobacteriota</taxon>
        <taxon>Stenosarchaea group</taxon>
        <taxon>Halobacteria</taxon>
        <taxon>Halobacteriales</taxon>
        <taxon>Haladaptataceae</taxon>
        <taxon>Haladaptatus</taxon>
    </lineage>
</organism>
<feature type="domain" description="Nudix hydrolase" evidence="3">
    <location>
        <begin position="56"/>
        <end position="184"/>
    </location>
</feature>
<dbReference type="Proteomes" id="UP000186914">
    <property type="component" value="Unassembled WGS sequence"/>
</dbReference>
<dbReference type="InterPro" id="IPR020084">
    <property type="entry name" value="NUDIX_hydrolase_CS"/>
</dbReference>